<dbReference type="RefSeq" id="WP_232594172.1">
    <property type="nucleotide sequence ID" value="NZ_BSPD01000031.1"/>
</dbReference>
<dbReference type="PANTHER" id="PTHR44757">
    <property type="entry name" value="DIGUANYLATE CYCLASE DGCP"/>
    <property type="match status" value="1"/>
</dbReference>
<dbReference type="Proteomes" id="UP001156870">
    <property type="component" value="Unassembled WGS sequence"/>
</dbReference>
<dbReference type="EMBL" id="BSPD01000031">
    <property type="protein sequence ID" value="GLS25600.1"/>
    <property type="molecule type" value="Genomic_DNA"/>
</dbReference>
<dbReference type="CDD" id="cd01949">
    <property type="entry name" value="GGDEF"/>
    <property type="match status" value="1"/>
</dbReference>
<dbReference type="Gene3D" id="3.30.70.270">
    <property type="match status" value="1"/>
</dbReference>
<dbReference type="InterPro" id="IPR000160">
    <property type="entry name" value="GGDEF_dom"/>
</dbReference>
<dbReference type="PROSITE" id="PS50887">
    <property type="entry name" value="GGDEF"/>
    <property type="match status" value="1"/>
</dbReference>
<evidence type="ECO:0000259" key="2">
    <source>
        <dbReference type="PROSITE" id="PS50887"/>
    </source>
</evidence>
<comment type="caution">
    <text evidence="3">The sequence shown here is derived from an EMBL/GenBank/DDBJ whole genome shotgun (WGS) entry which is preliminary data.</text>
</comment>
<dbReference type="SMART" id="SM00267">
    <property type="entry name" value="GGDEF"/>
    <property type="match status" value="1"/>
</dbReference>
<feature type="region of interest" description="Disordered" evidence="1">
    <location>
        <begin position="1"/>
        <end position="23"/>
    </location>
</feature>
<dbReference type="AlphaFoldDB" id="A0AA37T8T8"/>
<protein>
    <recommendedName>
        <fullName evidence="2">GGDEF domain-containing protein</fullName>
    </recommendedName>
</protein>
<evidence type="ECO:0000313" key="3">
    <source>
        <dbReference type="EMBL" id="GLS25600.1"/>
    </source>
</evidence>
<evidence type="ECO:0000313" key="4">
    <source>
        <dbReference type="Proteomes" id="UP001156870"/>
    </source>
</evidence>
<reference evidence="3 4" key="1">
    <citation type="journal article" date="2014" name="Int. J. Syst. Evol. Microbiol.">
        <title>Complete genome sequence of Corynebacterium casei LMG S-19264T (=DSM 44701T), isolated from a smear-ripened cheese.</title>
        <authorList>
            <consortium name="US DOE Joint Genome Institute (JGI-PGF)"/>
            <person name="Walter F."/>
            <person name="Albersmeier A."/>
            <person name="Kalinowski J."/>
            <person name="Ruckert C."/>
        </authorList>
    </citation>
    <scope>NUCLEOTIDE SEQUENCE [LARGE SCALE GENOMIC DNA]</scope>
    <source>
        <strain evidence="3 4">NBRC 110095</strain>
    </source>
</reference>
<dbReference type="Pfam" id="PF12860">
    <property type="entry name" value="PAS_7"/>
    <property type="match status" value="1"/>
</dbReference>
<organism evidence="3 4">
    <name type="scientific">Marinibactrum halimedae</name>
    <dbReference type="NCBI Taxonomy" id="1444977"/>
    <lineage>
        <taxon>Bacteria</taxon>
        <taxon>Pseudomonadati</taxon>
        <taxon>Pseudomonadota</taxon>
        <taxon>Gammaproteobacteria</taxon>
        <taxon>Cellvibrionales</taxon>
        <taxon>Cellvibrionaceae</taxon>
        <taxon>Marinibactrum</taxon>
    </lineage>
</organism>
<dbReference type="Gene3D" id="3.30.450.20">
    <property type="entry name" value="PAS domain"/>
    <property type="match status" value="1"/>
</dbReference>
<sequence length="352" mass="39606">MQPSVPEHTKPSHLKSSLPLTSRKVGASTPSLITTLERHYGPDAGKVLDQFIVKSLDGYAFYDTNDTLVFCNPAFAHVFKKPQNTTVGLTFSELMRASFLDEHGLKLDNLSVDEWLEFSHKSRRSRPFRWYELQFKDDRCYLVSEQTHADGCVLIQLKDISQHKNREKHMGYELRKLSQLSMVDDLTRLPNINAFSTDVEAELNRCTRAKVPACLALFELNDFSRIVDKHGRGGGDAVLVLIGQLLQDHIRPYDILARVGDTRFGLFLAEVDLPLGRVIVARLQHALDQETLVSHTDRVQFGVSSGIADGGVNSTFESLFGNALNDIKKAQASHGREIGYHDAMASYYRPLF</sequence>
<evidence type="ECO:0000256" key="1">
    <source>
        <dbReference type="SAM" id="MobiDB-lite"/>
    </source>
</evidence>
<proteinExistence type="predicted"/>
<keyword evidence="4" id="KW-1185">Reference proteome</keyword>
<gene>
    <name evidence="3" type="ORF">GCM10007877_13140</name>
</gene>
<dbReference type="InterPro" id="IPR035965">
    <property type="entry name" value="PAS-like_dom_sf"/>
</dbReference>
<dbReference type="PANTHER" id="PTHR44757:SF2">
    <property type="entry name" value="BIOFILM ARCHITECTURE MAINTENANCE PROTEIN MBAA"/>
    <property type="match status" value="1"/>
</dbReference>
<feature type="domain" description="GGDEF" evidence="2">
    <location>
        <begin position="211"/>
        <end position="343"/>
    </location>
</feature>
<dbReference type="SUPFAM" id="SSF55073">
    <property type="entry name" value="Nucleotide cyclase"/>
    <property type="match status" value="1"/>
</dbReference>
<dbReference type="InterPro" id="IPR043128">
    <property type="entry name" value="Rev_trsase/Diguanyl_cyclase"/>
</dbReference>
<dbReference type="SUPFAM" id="SSF55785">
    <property type="entry name" value="PYP-like sensor domain (PAS domain)"/>
    <property type="match status" value="1"/>
</dbReference>
<dbReference type="InterPro" id="IPR029787">
    <property type="entry name" value="Nucleotide_cyclase"/>
</dbReference>
<dbReference type="NCBIfam" id="TIGR00254">
    <property type="entry name" value="GGDEF"/>
    <property type="match status" value="1"/>
</dbReference>
<dbReference type="InterPro" id="IPR052155">
    <property type="entry name" value="Biofilm_reg_signaling"/>
</dbReference>
<dbReference type="Pfam" id="PF00990">
    <property type="entry name" value="GGDEF"/>
    <property type="match status" value="1"/>
</dbReference>
<name>A0AA37T8T8_9GAMM</name>
<accession>A0AA37T8T8</accession>